<organism evidence="2 3">
    <name type="scientific">Streptomyces azureus</name>
    <dbReference type="NCBI Taxonomy" id="146537"/>
    <lineage>
        <taxon>Bacteria</taxon>
        <taxon>Bacillati</taxon>
        <taxon>Actinomycetota</taxon>
        <taxon>Actinomycetes</taxon>
        <taxon>Kitasatosporales</taxon>
        <taxon>Streptomycetaceae</taxon>
        <taxon>Streptomyces</taxon>
    </lineage>
</organism>
<gene>
    <name evidence="2" type="ORF">SAZU_6649</name>
</gene>
<dbReference type="EMBL" id="DF968386">
    <property type="protein sequence ID" value="GAP51776.1"/>
    <property type="molecule type" value="Genomic_DNA"/>
</dbReference>
<feature type="compositionally biased region" description="Basic and acidic residues" evidence="1">
    <location>
        <begin position="70"/>
        <end position="81"/>
    </location>
</feature>
<evidence type="ECO:0000313" key="3">
    <source>
        <dbReference type="Proteomes" id="UP000053859"/>
    </source>
</evidence>
<protein>
    <submittedName>
        <fullName evidence="2">Oxidoreductase</fullName>
    </submittedName>
</protein>
<evidence type="ECO:0000256" key="1">
    <source>
        <dbReference type="SAM" id="MobiDB-lite"/>
    </source>
</evidence>
<keyword evidence="3" id="KW-1185">Reference proteome</keyword>
<reference evidence="2" key="1">
    <citation type="journal article" date="2015" name="Genome Announc.">
        <title>Draft Genome Sequence of Thiostrepton-Producing Streptomyces azureus ATCC 14921.</title>
        <authorList>
            <person name="Sakihara K."/>
            <person name="Maeda J."/>
            <person name="Tashiro K."/>
            <person name="Fujino Y."/>
            <person name="Kuhara S."/>
            <person name="Ohshima T."/>
            <person name="Ogata S."/>
            <person name="Doi K."/>
        </authorList>
    </citation>
    <scope>NUCLEOTIDE SEQUENCE [LARGE SCALE GENOMIC DNA]</scope>
    <source>
        <strain evidence="2">ATCC14921</strain>
    </source>
</reference>
<dbReference type="Proteomes" id="UP000053859">
    <property type="component" value="Unassembled WGS sequence"/>
</dbReference>
<feature type="non-terminal residue" evidence="2">
    <location>
        <position position="90"/>
    </location>
</feature>
<evidence type="ECO:0000313" key="2">
    <source>
        <dbReference type="EMBL" id="GAP51776.1"/>
    </source>
</evidence>
<feature type="region of interest" description="Disordered" evidence="1">
    <location>
        <begin position="62"/>
        <end position="90"/>
    </location>
</feature>
<proteinExistence type="predicted"/>
<sequence>MTVTEDGPQAMDEASGLSYGPGIDPERLAVCLSVLEELDKLEIDHPDAVAVRRATAGVYRTVKQRRRQERRAAKTAHDKAVTEATATGSA</sequence>
<dbReference type="AlphaFoldDB" id="A0A0K8PVC4"/>
<accession>A0A0K8PVC4</accession>
<name>A0A0K8PVC4_STRAJ</name>